<proteinExistence type="predicted"/>
<feature type="domain" description="DUF7477" evidence="2">
    <location>
        <begin position="124"/>
        <end position="179"/>
    </location>
</feature>
<dbReference type="AlphaFoldDB" id="A0AA35Y7R7"/>
<dbReference type="EMBL" id="OX465086">
    <property type="protein sequence ID" value="CAI9261886.1"/>
    <property type="molecule type" value="Genomic_DNA"/>
</dbReference>
<keyword evidence="4" id="KW-1185">Reference proteome</keyword>
<evidence type="ECO:0000256" key="1">
    <source>
        <dbReference type="SAM" id="Phobius"/>
    </source>
</evidence>
<dbReference type="Pfam" id="PF24289">
    <property type="entry name" value="DUF7477"/>
    <property type="match status" value="1"/>
</dbReference>
<dbReference type="CDD" id="cd12087">
    <property type="entry name" value="TM_EGFR-like"/>
    <property type="match status" value="1"/>
</dbReference>
<dbReference type="Proteomes" id="UP001177003">
    <property type="component" value="Chromosome 0"/>
</dbReference>
<dbReference type="InterPro" id="IPR055900">
    <property type="entry name" value="DUF7477"/>
</dbReference>
<keyword evidence="1" id="KW-1133">Transmembrane helix</keyword>
<keyword evidence="1" id="KW-0472">Membrane</keyword>
<evidence type="ECO:0000259" key="2">
    <source>
        <dbReference type="Pfam" id="PF24289"/>
    </source>
</evidence>
<accession>A0AA35Y7R7</accession>
<name>A0AA35Y7R7_LACSI</name>
<feature type="transmembrane region" description="Helical" evidence="1">
    <location>
        <begin position="92"/>
        <end position="115"/>
    </location>
</feature>
<protein>
    <recommendedName>
        <fullName evidence="2">DUF7477 domain-containing protein</fullName>
    </recommendedName>
</protein>
<organism evidence="3 4">
    <name type="scientific">Lactuca saligna</name>
    <name type="common">Willowleaf lettuce</name>
    <dbReference type="NCBI Taxonomy" id="75948"/>
    <lineage>
        <taxon>Eukaryota</taxon>
        <taxon>Viridiplantae</taxon>
        <taxon>Streptophyta</taxon>
        <taxon>Embryophyta</taxon>
        <taxon>Tracheophyta</taxon>
        <taxon>Spermatophyta</taxon>
        <taxon>Magnoliopsida</taxon>
        <taxon>eudicotyledons</taxon>
        <taxon>Gunneridae</taxon>
        <taxon>Pentapetalae</taxon>
        <taxon>asterids</taxon>
        <taxon>campanulids</taxon>
        <taxon>Asterales</taxon>
        <taxon>Asteraceae</taxon>
        <taxon>Cichorioideae</taxon>
        <taxon>Cichorieae</taxon>
        <taxon>Lactucinae</taxon>
        <taxon>Lactuca</taxon>
    </lineage>
</organism>
<gene>
    <name evidence="3" type="ORF">LSALG_LOCUS2658</name>
</gene>
<keyword evidence="1" id="KW-0812">Transmembrane</keyword>
<reference evidence="3" key="1">
    <citation type="submission" date="2023-04" db="EMBL/GenBank/DDBJ databases">
        <authorList>
            <person name="Vijverberg K."/>
            <person name="Xiong W."/>
            <person name="Schranz E."/>
        </authorList>
    </citation>
    <scope>NUCLEOTIDE SEQUENCE</scope>
</reference>
<evidence type="ECO:0000313" key="4">
    <source>
        <dbReference type="Proteomes" id="UP001177003"/>
    </source>
</evidence>
<sequence>MYRFLNMLSCSYLYLIIPHDIHTQTLSIMKCLQVTTTTSSSDDPKQNLNQVVNSIQKTLGTIHRLYLTVSSFNVSSQLPLIQRLKKSNKVPIIAGAVGGVGLFFLVIALGLYYLIWKKSKRTKEGIQYIQQSYKVSEAFPFKWINKKWRKGFHVTAMATAGSKWAIVMSCGAGFSDQVFIEDGMVDIG</sequence>
<evidence type="ECO:0000313" key="3">
    <source>
        <dbReference type="EMBL" id="CAI9261886.1"/>
    </source>
</evidence>